<feature type="transmembrane region" description="Helical" evidence="2">
    <location>
        <begin position="14"/>
        <end position="33"/>
    </location>
</feature>
<dbReference type="NCBIfam" id="TIGR00426">
    <property type="entry name" value="competence protein ComEA helix-hairpin-helix repeat region"/>
    <property type="match status" value="1"/>
</dbReference>
<dbReference type="GO" id="GO:0015628">
    <property type="term" value="P:protein secretion by the type II secretion system"/>
    <property type="evidence" value="ECO:0007669"/>
    <property type="project" value="TreeGrafter"/>
</dbReference>
<feature type="region of interest" description="Disordered" evidence="1">
    <location>
        <begin position="130"/>
        <end position="150"/>
    </location>
</feature>
<dbReference type="Gene3D" id="3.10.560.10">
    <property type="entry name" value="Outer membrane lipoprotein wza domain like"/>
    <property type="match status" value="1"/>
</dbReference>
<protein>
    <submittedName>
        <fullName evidence="4">Competence protein ComEA</fullName>
    </submittedName>
</protein>
<keyword evidence="2" id="KW-1133">Transmembrane helix</keyword>
<keyword evidence="2" id="KW-0812">Transmembrane</keyword>
<dbReference type="InterPro" id="IPR051675">
    <property type="entry name" value="Endo/Exo/Phosphatase_dom_1"/>
</dbReference>
<dbReference type="GO" id="GO:0003677">
    <property type="term" value="F:DNA binding"/>
    <property type="evidence" value="ECO:0007669"/>
    <property type="project" value="InterPro"/>
</dbReference>
<organism evidence="4 5">
    <name type="scientific">Staphylococcus hyicus</name>
    <dbReference type="NCBI Taxonomy" id="1284"/>
    <lineage>
        <taxon>Bacteria</taxon>
        <taxon>Bacillati</taxon>
        <taxon>Bacillota</taxon>
        <taxon>Bacilli</taxon>
        <taxon>Bacillales</taxon>
        <taxon>Staphylococcaceae</taxon>
        <taxon>Staphylococcus</taxon>
    </lineage>
</organism>
<dbReference type="GeneID" id="41073109"/>
<dbReference type="Proteomes" id="UP000285625">
    <property type="component" value="Unassembled WGS sequence"/>
</dbReference>
<accession>A0A0A8HPS9</accession>
<name>A0A0A8HPS9_STAHY</name>
<feature type="region of interest" description="Disordered" evidence="1">
    <location>
        <begin position="41"/>
        <end position="69"/>
    </location>
</feature>
<dbReference type="HOGENOM" id="CLU_052011_1_2_9"/>
<dbReference type="InterPro" id="IPR019554">
    <property type="entry name" value="Soluble_ligand-bd"/>
</dbReference>
<evidence type="ECO:0000256" key="2">
    <source>
        <dbReference type="SAM" id="Phobius"/>
    </source>
</evidence>
<dbReference type="GO" id="GO:0015627">
    <property type="term" value="C:type II protein secretion system complex"/>
    <property type="evidence" value="ECO:0007669"/>
    <property type="project" value="TreeGrafter"/>
</dbReference>
<dbReference type="KEGG" id="shu:SHYC_06600"/>
<dbReference type="InterPro" id="IPR004509">
    <property type="entry name" value="Competence_ComEA_HhH"/>
</dbReference>
<dbReference type="AlphaFoldDB" id="A0A0A8HPS9"/>
<evidence type="ECO:0000256" key="1">
    <source>
        <dbReference type="SAM" id="MobiDB-lite"/>
    </source>
</evidence>
<dbReference type="SUPFAM" id="SSF47781">
    <property type="entry name" value="RuvA domain 2-like"/>
    <property type="match status" value="1"/>
</dbReference>
<evidence type="ECO:0000313" key="4">
    <source>
        <dbReference type="EMBL" id="RIO46408.1"/>
    </source>
</evidence>
<dbReference type="Gene3D" id="1.10.150.310">
    <property type="entry name" value="Tex RuvX-like domain-like"/>
    <property type="match status" value="1"/>
</dbReference>
<dbReference type="PANTHER" id="PTHR21180">
    <property type="entry name" value="ENDONUCLEASE/EXONUCLEASE/PHOSPHATASE FAMILY DOMAIN-CONTAINING PROTEIN 1"/>
    <property type="match status" value="1"/>
</dbReference>
<dbReference type="PANTHER" id="PTHR21180:SF32">
    <property type="entry name" value="ENDONUCLEASE_EXONUCLEASE_PHOSPHATASE FAMILY DOMAIN-CONTAINING PROTEIN 1"/>
    <property type="match status" value="1"/>
</dbReference>
<reference evidence="4 5" key="1">
    <citation type="journal article" date="2016" name="Front. Microbiol.">
        <title>Comprehensive Phylogenetic Analysis of Bovine Non-aureus Staphylococci Species Based on Whole-Genome Sequencing.</title>
        <authorList>
            <person name="Naushad S."/>
            <person name="Barkema H.W."/>
            <person name="Luby C."/>
            <person name="Condas L.A."/>
            <person name="Nobrega D.B."/>
            <person name="Carson D.A."/>
            <person name="De Buck J."/>
        </authorList>
    </citation>
    <scope>NUCLEOTIDE SEQUENCE [LARGE SCALE GENOMIC DNA]</scope>
    <source>
        <strain evidence="4 5">SNUC 5959</strain>
    </source>
</reference>
<feature type="compositionally biased region" description="Polar residues" evidence="1">
    <location>
        <begin position="135"/>
        <end position="150"/>
    </location>
</feature>
<dbReference type="Pfam" id="PF10531">
    <property type="entry name" value="SLBB"/>
    <property type="match status" value="1"/>
</dbReference>
<dbReference type="InterPro" id="IPR003583">
    <property type="entry name" value="Hlx-hairpin-Hlx_DNA-bd_motif"/>
</dbReference>
<dbReference type="SMART" id="SM00278">
    <property type="entry name" value="HhH1"/>
    <property type="match status" value="2"/>
</dbReference>
<dbReference type="RefSeq" id="WP_039645484.1">
    <property type="nucleotide sequence ID" value="NZ_CP008747.1"/>
</dbReference>
<gene>
    <name evidence="4" type="ORF">BUZ57_04660</name>
</gene>
<keyword evidence="2" id="KW-0472">Membrane</keyword>
<comment type="caution">
    <text evidence="4">The sequence shown here is derived from an EMBL/GenBank/DDBJ whole genome shotgun (WGS) entry which is preliminary data.</text>
</comment>
<dbReference type="GO" id="GO:0006281">
    <property type="term" value="P:DNA repair"/>
    <property type="evidence" value="ECO:0007669"/>
    <property type="project" value="InterPro"/>
</dbReference>
<proteinExistence type="predicted"/>
<evidence type="ECO:0000259" key="3">
    <source>
        <dbReference type="SMART" id="SM00278"/>
    </source>
</evidence>
<evidence type="ECO:0000313" key="5">
    <source>
        <dbReference type="Proteomes" id="UP000285625"/>
    </source>
</evidence>
<dbReference type="InterPro" id="IPR010994">
    <property type="entry name" value="RuvA_2-like"/>
</dbReference>
<dbReference type="Pfam" id="PF12836">
    <property type="entry name" value="HHH_3"/>
    <property type="match status" value="1"/>
</dbReference>
<feature type="domain" description="Helix-hairpin-helix DNA-binding motif class 1" evidence="3">
    <location>
        <begin position="161"/>
        <end position="180"/>
    </location>
</feature>
<dbReference type="EMBL" id="QXVO01000010">
    <property type="protein sequence ID" value="RIO46408.1"/>
    <property type="molecule type" value="Genomic_DNA"/>
</dbReference>
<dbReference type="STRING" id="1284.SHYC_06600"/>
<feature type="domain" description="Helix-hairpin-helix DNA-binding motif class 1" evidence="3">
    <location>
        <begin position="191"/>
        <end position="210"/>
    </location>
</feature>
<sequence length="213" mass="23647">MFDHILHSLKQPKYLLPLVILTVLGMIILVYLTSQIHEDKNEMPPESEMSHNASSIDENSSNKQETPPISDIVVDVKGAVAHPKTYTMKSNQRVNDLLEKAGVLKHADLSQINLAEKLIDQKMIYIPSKGEKTSPHLTQGGTTTETGNDIQPVNLNLAETSDLTKIPGIGPSKAETILKYREEKGAFKSVDELKEINGIGEKTFEKLKPYFVV</sequence>
<feature type="compositionally biased region" description="Polar residues" evidence="1">
    <location>
        <begin position="50"/>
        <end position="67"/>
    </location>
</feature>